<feature type="chain" id="PRO_5038716979" description="Secreted protein" evidence="1">
    <location>
        <begin position="18"/>
        <end position="239"/>
    </location>
</feature>
<gene>
    <name evidence="2" type="ORF">MUK42_15966</name>
</gene>
<keyword evidence="3" id="KW-1185">Reference proteome</keyword>
<evidence type="ECO:0000313" key="3">
    <source>
        <dbReference type="Proteomes" id="UP001055439"/>
    </source>
</evidence>
<evidence type="ECO:0008006" key="4">
    <source>
        <dbReference type="Google" id="ProtNLM"/>
    </source>
</evidence>
<evidence type="ECO:0000256" key="1">
    <source>
        <dbReference type="SAM" id="SignalP"/>
    </source>
</evidence>
<organism evidence="2 3">
    <name type="scientific">Musa troglodytarum</name>
    <name type="common">fe'i banana</name>
    <dbReference type="NCBI Taxonomy" id="320322"/>
    <lineage>
        <taxon>Eukaryota</taxon>
        <taxon>Viridiplantae</taxon>
        <taxon>Streptophyta</taxon>
        <taxon>Embryophyta</taxon>
        <taxon>Tracheophyta</taxon>
        <taxon>Spermatophyta</taxon>
        <taxon>Magnoliopsida</taxon>
        <taxon>Liliopsida</taxon>
        <taxon>Zingiberales</taxon>
        <taxon>Musaceae</taxon>
        <taxon>Musa</taxon>
    </lineage>
</organism>
<dbReference type="Proteomes" id="UP001055439">
    <property type="component" value="Chromosome 8"/>
</dbReference>
<protein>
    <recommendedName>
        <fullName evidence="4">Secreted protein</fullName>
    </recommendedName>
</protein>
<dbReference type="EMBL" id="CP097510">
    <property type="protein sequence ID" value="URE34894.1"/>
    <property type="molecule type" value="Genomic_DNA"/>
</dbReference>
<feature type="signal peptide" evidence="1">
    <location>
        <begin position="1"/>
        <end position="17"/>
    </location>
</feature>
<proteinExistence type="predicted"/>
<name>A0A9E7L1V2_9LILI</name>
<evidence type="ECO:0000313" key="2">
    <source>
        <dbReference type="EMBL" id="URE34894.1"/>
    </source>
</evidence>
<sequence length="239" mass="26815">MEFLQCAMAAWIALCSSSMVLLSEEEKAMDVAERRPLLVRDVAVESGADSCALLRHPSRSLPVEWPEKEYGLRWRSGFSFSDRKKKSGSTILAYFLKSRLTWNPLFFFCGFFLRSSSFSPSLFLLLNLPKPKKEDKLLPLAFSLFLPPPPSWSTTASCFWPRSASAWSTVRPRFSKVMSEGRGGLVGEGSRWRGRRWPCRKMSSAGAKSTAEVAVALLLLRVFGAELSGGWKEMVKENS</sequence>
<keyword evidence="1" id="KW-0732">Signal</keyword>
<dbReference type="AlphaFoldDB" id="A0A9E7L1V2"/>
<accession>A0A9E7L1V2</accession>
<reference evidence="2" key="1">
    <citation type="submission" date="2022-05" db="EMBL/GenBank/DDBJ databases">
        <title>The Musa troglodytarum L. genome provides insights into the mechanism of non-climacteric behaviour and enrichment of carotenoids.</title>
        <authorList>
            <person name="Wang J."/>
        </authorList>
    </citation>
    <scope>NUCLEOTIDE SEQUENCE</scope>
    <source>
        <tissue evidence="2">Leaf</tissue>
    </source>
</reference>